<feature type="domain" description="Cold-shock" evidence="10">
    <location>
        <begin position="27"/>
        <end position="88"/>
    </location>
</feature>
<dbReference type="Pfam" id="PF08206">
    <property type="entry name" value="OB_RNB"/>
    <property type="match status" value="1"/>
</dbReference>
<dbReference type="EMBL" id="FPJW01000001">
    <property type="protein sequence ID" value="SFX00334.1"/>
    <property type="molecule type" value="Genomic_DNA"/>
</dbReference>
<comment type="similarity">
    <text evidence="3">Belongs to the RNR ribonuclease family. RNase II subfamily.</text>
</comment>
<keyword evidence="7" id="KW-0269">Exonuclease</keyword>
<dbReference type="InterPro" id="IPR050180">
    <property type="entry name" value="RNR_Ribonuclease"/>
</dbReference>
<dbReference type="AlphaFoldDB" id="A0A1K1TIG9"/>
<evidence type="ECO:0000313" key="12">
    <source>
        <dbReference type="EMBL" id="SFX00334.1"/>
    </source>
</evidence>
<evidence type="ECO:0000256" key="6">
    <source>
        <dbReference type="ARBA" id="ARBA00022801"/>
    </source>
</evidence>
<sequence>MQNALLKNNALLSQLKSQLRESTPRVEGRIKATDKGFGFLETEDGKSYFVPPPQMKLVLHGDLVRAALHEETDKKGEQRQTAEPEELLEASLSRFIGRIQRVQGKLAVVPDHPSIKQPLKGKSVSGLDESSLKDGDWVVAFLERHPLKPADKSFFVEVTQLIATAEDHYAPWWVILARHDLPHEQPVIEEDWTLTDPEGLVRQDLTAEAFFTIDSDSTLDMDDALAITPLDAGGWELKVAIADPSAYVLEGSAADIEARTRAFTLYLPARTVTMLPKTLSDDLCSLMEGQKRPALVASIRIDAAGNLVGPADFTAAWIQSSARLDYQKVSDWLEGQGDWQPTSDSLTNALRQLQALAATRLQWRHDHALVFRDQPDYRFVLDADGKVTDILAEERRVAHKMVEEAMLLANTCAADLLAEKVGQGIYNVHQGFDPEKIGHALKLIEEQGLNYHGEAFNAETLDTLAGFRHLRLALDDLPSGWLDARLRKDQGYSLLSILPGPHFGLGLQQYATWTSPIRKYGDLVNHRLIKAVLAGVTPHPLEDTLTEQLTAARRINRLAERDVKDWLYARFLSEQIGERFDAEIISINRGGLRARLQANGAVVFVPASSIHAVKEEMNADAEHGWIMIGDAIRYRLTDRIQVELSEVKVDQRSLIGRLVG</sequence>
<dbReference type="InterPro" id="IPR011129">
    <property type="entry name" value="CSD"/>
</dbReference>
<evidence type="ECO:0000256" key="2">
    <source>
        <dbReference type="ARBA" id="ARBA00004496"/>
    </source>
</evidence>
<dbReference type="NCBIfam" id="NF003455">
    <property type="entry name" value="PRK05054.1"/>
    <property type="match status" value="1"/>
</dbReference>
<dbReference type="NCBIfam" id="TIGR00358">
    <property type="entry name" value="3_prime_RNase"/>
    <property type="match status" value="1"/>
</dbReference>
<keyword evidence="8" id="KW-0694">RNA-binding</keyword>
<evidence type="ECO:0000259" key="11">
    <source>
        <dbReference type="SMART" id="SM00955"/>
    </source>
</evidence>
<dbReference type="InterPro" id="IPR013223">
    <property type="entry name" value="RNase_B_OB_dom"/>
</dbReference>
<dbReference type="PROSITE" id="PS01175">
    <property type="entry name" value="RIBONUCLEASE_II"/>
    <property type="match status" value="1"/>
</dbReference>
<dbReference type="Gene3D" id="2.40.50.140">
    <property type="entry name" value="Nucleic acid-binding proteins"/>
    <property type="match status" value="2"/>
</dbReference>
<feature type="domain" description="RNB" evidence="11">
    <location>
        <begin position="202"/>
        <end position="535"/>
    </location>
</feature>
<comment type="catalytic activity">
    <reaction evidence="1">
        <text>Exonucleolytic cleavage in the 3'- to 5'-direction to yield nucleoside 5'-phosphates.</text>
        <dbReference type="EC" id="3.1.13.1"/>
    </reaction>
</comment>
<dbReference type="InterPro" id="IPR022966">
    <property type="entry name" value="RNase_II/R_CS"/>
</dbReference>
<dbReference type="GO" id="GO:0005829">
    <property type="term" value="C:cytosol"/>
    <property type="evidence" value="ECO:0007669"/>
    <property type="project" value="TreeGrafter"/>
</dbReference>
<evidence type="ECO:0000256" key="7">
    <source>
        <dbReference type="ARBA" id="ARBA00022839"/>
    </source>
</evidence>
<dbReference type="STRING" id="1122209.SAMN02745752_00171"/>
<dbReference type="PANTHER" id="PTHR23355:SF37">
    <property type="entry name" value="EXORIBONUCLEASE 2"/>
    <property type="match status" value="1"/>
</dbReference>
<comment type="subcellular location">
    <subcellularLocation>
        <location evidence="2">Cytoplasm</location>
    </subcellularLocation>
</comment>
<dbReference type="SMART" id="SM00955">
    <property type="entry name" value="RNB"/>
    <property type="match status" value="1"/>
</dbReference>
<dbReference type="Pfam" id="PF17876">
    <property type="entry name" value="CSD2"/>
    <property type="match status" value="1"/>
</dbReference>
<dbReference type="InterPro" id="IPR040476">
    <property type="entry name" value="CSD2"/>
</dbReference>
<reference evidence="12 13" key="1">
    <citation type="submission" date="2016-11" db="EMBL/GenBank/DDBJ databases">
        <authorList>
            <person name="Jaros S."/>
            <person name="Januszkiewicz K."/>
            <person name="Wedrychowicz H."/>
        </authorList>
    </citation>
    <scope>NUCLEOTIDE SEQUENCE [LARGE SCALE GENOMIC DNA]</scope>
    <source>
        <strain evidence="12 13">DSM 21637</strain>
    </source>
</reference>
<evidence type="ECO:0000256" key="4">
    <source>
        <dbReference type="ARBA" id="ARBA00022490"/>
    </source>
</evidence>
<dbReference type="InterPro" id="IPR004476">
    <property type="entry name" value="RNase_II/RNase_R"/>
</dbReference>
<dbReference type="SUPFAM" id="SSF50249">
    <property type="entry name" value="Nucleic acid-binding proteins"/>
    <property type="match status" value="4"/>
</dbReference>
<evidence type="ECO:0000259" key="10">
    <source>
        <dbReference type="SMART" id="SM00357"/>
    </source>
</evidence>
<dbReference type="GO" id="GO:0008859">
    <property type="term" value="F:exoribonuclease II activity"/>
    <property type="evidence" value="ECO:0007669"/>
    <property type="project" value="UniProtKB-UniRule"/>
</dbReference>
<dbReference type="Proteomes" id="UP000182350">
    <property type="component" value="Unassembled WGS sequence"/>
</dbReference>
<dbReference type="InterPro" id="IPR012340">
    <property type="entry name" value="NA-bd_OB-fold"/>
</dbReference>
<protein>
    <recommendedName>
        <fullName evidence="9">Exoribonuclease II</fullName>
        <ecNumber evidence="9">3.1.13.1</ecNumber>
    </recommendedName>
</protein>
<dbReference type="PANTHER" id="PTHR23355">
    <property type="entry name" value="RIBONUCLEASE"/>
    <property type="match status" value="1"/>
</dbReference>
<keyword evidence="4" id="KW-0963">Cytoplasm</keyword>
<dbReference type="InterPro" id="IPR003029">
    <property type="entry name" value="S1_domain"/>
</dbReference>
<dbReference type="SMART" id="SM00357">
    <property type="entry name" value="CSP"/>
    <property type="match status" value="1"/>
</dbReference>
<proteinExistence type="inferred from homology"/>
<dbReference type="Gene3D" id="2.40.50.640">
    <property type="match status" value="1"/>
</dbReference>
<keyword evidence="6" id="KW-0378">Hydrolase</keyword>
<evidence type="ECO:0000256" key="1">
    <source>
        <dbReference type="ARBA" id="ARBA00001849"/>
    </source>
</evidence>
<dbReference type="GO" id="GO:0003723">
    <property type="term" value="F:RNA binding"/>
    <property type="evidence" value="ECO:0007669"/>
    <property type="project" value="UniProtKB-KW"/>
</dbReference>
<evidence type="ECO:0000313" key="13">
    <source>
        <dbReference type="Proteomes" id="UP000182350"/>
    </source>
</evidence>
<dbReference type="Pfam" id="PF00773">
    <property type="entry name" value="RNB"/>
    <property type="match status" value="1"/>
</dbReference>
<dbReference type="Pfam" id="PF00575">
    <property type="entry name" value="S1"/>
    <property type="match status" value="1"/>
</dbReference>
<dbReference type="GO" id="GO:0006402">
    <property type="term" value="P:mRNA catabolic process"/>
    <property type="evidence" value="ECO:0007669"/>
    <property type="project" value="TreeGrafter"/>
</dbReference>
<dbReference type="InterPro" id="IPR001900">
    <property type="entry name" value="RNase_II/R"/>
</dbReference>
<gene>
    <name evidence="12" type="ORF">SAMN02745752_00171</name>
</gene>
<organism evidence="12 13">
    <name type="scientific">Marinospirillum alkaliphilum DSM 21637</name>
    <dbReference type="NCBI Taxonomy" id="1122209"/>
    <lineage>
        <taxon>Bacteria</taxon>
        <taxon>Pseudomonadati</taxon>
        <taxon>Pseudomonadota</taxon>
        <taxon>Gammaproteobacteria</taxon>
        <taxon>Oceanospirillales</taxon>
        <taxon>Oceanospirillaceae</taxon>
        <taxon>Marinospirillum</taxon>
    </lineage>
</organism>
<name>A0A1K1TIG9_9GAMM</name>
<dbReference type="InterPro" id="IPR011804">
    <property type="entry name" value="RNase_II"/>
</dbReference>
<evidence type="ECO:0000256" key="5">
    <source>
        <dbReference type="ARBA" id="ARBA00022722"/>
    </source>
</evidence>
<dbReference type="EC" id="3.1.13.1" evidence="9"/>
<accession>A0A1K1TIG9</accession>
<evidence type="ECO:0000256" key="8">
    <source>
        <dbReference type="ARBA" id="ARBA00022884"/>
    </source>
</evidence>
<dbReference type="RefSeq" id="WP_245770365.1">
    <property type="nucleotide sequence ID" value="NZ_FPJW01000001.1"/>
</dbReference>
<keyword evidence="5" id="KW-0540">Nuclease</keyword>
<evidence type="ECO:0000256" key="9">
    <source>
        <dbReference type="NCBIfam" id="TIGR02062"/>
    </source>
</evidence>
<dbReference type="NCBIfam" id="TIGR02062">
    <property type="entry name" value="RNase_B"/>
    <property type="match status" value="1"/>
</dbReference>
<evidence type="ECO:0000256" key="3">
    <source>
        <dbReference type="ARBA" id="ARBA00009925"/>
    </source>
</evidence>
<keyword evidence="13" id="KW-1185">Reference proteome</keyword>